<protein>
    <submittedName>
        <fullName evidence="3">Right-handed parallel beta-helix repeat-containing protein</fullName>
    </submittedName>
</protein>
<dbReference type="SUPFAM" id="SSF51126">
    <property type="entry name" value="Pectin lyase-like"/>
    <property type="match status" value="1"/>
</dbReference>
<dbReference type="SMART" id="SM00710">
    <property type="entry name" value="PbH1"/>
    <property type="match status" value="4"/>
</dbReference>
<reference evidence="3" key="1">
    <citation type="submission" date="2023-02" db="EMBL/GenBank/DDBJ databases">
        <title>Georgenia sp.10Sc9-8, isolated from a soil sample collected from the Taklamakan desert.</title>
        <authorList>
            <person name="Liu S."/>
        </authorList>
    </citation>
    <scope>NUCLEOTIDE SEQUENCE</scope>
    <source>
        <strain evidence="3">10Sc9-8</strain>
    </source>
</reference>
<dbReference type="Gene3D" id="2.160.20.10">
    <property type="entry name" value="Single-stranded right-handed beta-helix, Pectin lyase-like"/>
    <property type="match status" value="1"/>
</dbReference>
<organism evidence="3 4">
    <name type="scientific">Georgenia halotolerans</name>
    <dbReference type="NCBI Taxonomy" id="3028317"/>
    <lineage>
        <taxon>Bacteria</taxon>
        <taxon>Bacillati</taxon>
        <taxon>Actinomycetota</taxon>
        <taxon>Actinomycetes</taxon>
        <taxon>Micrococcales</taxon>
        <taxon>Bogoriellaceae</taxon>
        <taxon>Georgenia</taxon>
    </lineage>
</organism>
<name>A0ABT5TT25_9MICO</name>
<gene>
    <name evidence="3" type="ORF">PU560_01910</name>
</gene>
<feature type="non-terminal residue" evidence="3">
    <location>
        <position position="289"/>
    </location>
</feature>
<dbReference type="InterPro" id="IPR012334">
    <property type="entry name" value="Pectin_lyas_fold"/>
</dbReference>
<sequence>MYVGDFDGNRTDSFTVRRGIEYHVANRIRAGEADRVVVYGRAGDGAIVGDWNGDGVDSLGLRRGPDTPGSSVASVRAGGQPSGANTGVPAGVSLREHRGDLTITEPGTVIEGLDVHGYVRVRAKDVVIRNSIIRGGVAGKQDGLVRVVDAGASLLIEDSELVAANPNPGINGLRGWGITARRVNIHGVIDGGHFWGDDVTIEDSWIHDLLHYEDDPYHSDGSHDDGIQIQKGSNIRIVGNTIEGAYNAAIMITQDQDRTSDVTISGNWLDGGKCTVNLSEKGRGPFQGI</sequence>
<feature type="region of interest" description="Disordered" evidence="1">
    <location>
        <begin position="58"/>
        <end position="91"/>
    </location>
</feature>
<feature type="domain" description="Right handed beta helix" evidence="2">
    <location>
        <begin position="126"/>
        <end position="281"/>
    </location>
</feature>
<dbReference type="Pfam" id="PF13229">
    <property type="entry name" value="Beta_helix"/>
    <property type="match status" value="1"/>
</dbReference>
<dbReference type="EMBL" id="JARACI010000351">
    <property type="protein sequence ID" value="MDD9205218.1"/>
    <property type="molecule type" value="Genomic_DNA"/>
</dbReference>
<dbReference type="InterPro" id="IPR011050">
    <property type="entry name" value="Pectin_lyase_fold/virulence"/>
</dbReference>
<dbReference type="InterPro" id="IPR039448">
    <property type="entry name" value="Beta_helix"/>
</dbReference>
<evidence type="ECO:0000313" key="3">
    <source>
        <dbReference type="EMBL" id="MDD9205218.1"/>
    </source>
</evidence>
<proteinExistence type="predicted"/>
<evidence type="ECO:0000259" key="2">
    <source>
        <dbReference type="Pfam" id="PF13229"/>
    </source>
</evidence>
<evidence type="ECO:0000256" key="1">
    <source>
        <dbReference type="SAM" id="MobiDB-lite"/>
    </source>
</evidence>
<dbReference type="InterPro" id="IPR006626">
    <property type="entry name" value="PbH1"/>
</dbReference>
<evidence type="ECO:0000313" key="4">
    <source>
        <dbReference type="Proteomes" id="UP001165561"/>
    </source>
</evidence>
<comment type="caution">
    <text evidence="3">The sequence shown here is derived from an EMBL/GenBank/DDBJ whole genome shotgun (WGS) entry which is preliminary data.</text>
</comment>
<dbReference type="Proteomes" id="UP001165561">
    <property type="component" value="Unassembled WGS sequence"/>
</dbReference>
<keyword evidence="4" id="KW-1185">Reference proteome</keyword>
<accession>A0ABT5TT25</accession>